<dbReference type="InterPro" id="IPR029787">
    <property type="entry name" value="Nucleotide_cyclase"/>
</dbReference>
<evidence type="ECO:0000313" key="4">
    <source>
        <dbReference type="Proteomes" id="UP000001299"/>
    </source>
</evidence>
<dbReference type="CDD" id="cd01949">
    <property type="entry name" value="GGDEF"/>
    <property type="match status" value="1"/>
</dbReference>
<dbReference type="Proteomes" id="UP000001299">
    <property type="component" value="Chromosome 1"/>
</dbReference>
<dbReference type="Gene3D" id="3.20.20.450">
    <property type="entry name" value="EAL domain"/>
    <property type="match status" value="1"/>
</dbReference>
<dbReference type="STRING" id="515622.bpr_I0924"/>
<dbReference type="HOGENOM" id="CLU_008529_0_0_9"/>
<proteinExistence type="predicted"/>
<feature type="domain" description="GGDEF" evidence="2">
    <location>
        <begin position="732"/>
        <end position="853"/>
    </location>
</feature>
<reference evidence="3 4" key="1">
    <citation type="journal article" date="2010" name="PLoS ONE">
        <title>The glycobiome of the rumen bacterium Butyrivibrio proteoclasticus B316(T) highlights adaptation to a polysaccharide-rich environment.</title>
        <authorList>
            <person name="Kelly W.J."/>
            <person name="Leahy S.C."/>
            <person name="Altermann E."/>
            <person name="Yeoman C.J."/>
            <person name="Dunne J.C."/>
            <person name="Kong Z."/>
            <person name="Pacheco D.M."/>
            <person name="Li D."/>
            <person name="Noel S.J."/>
            <person name="Moon C.D."/>
            <person name="Cookson A.L."/>
            <person name="Attwood G.T."/>
        </authorList>
    </citation>
    <scope>NUCLEOTIDE SEQUENCE [LARGE SCALE GENOMIC DNA]</scope>
    <source>
        <strain evidence="4">ATCC 51982 / DSM 14932 / B316</strain>
    </source>
</reference>
<protein>
    <submittedName>
        <fullName evidence="3">GGDEF/EAL domain-containing protein</fullName>
    </submittedName>
</protein>
<dbReference type="PANTHER" id="PTHR44757:SF2">
    <property type="entry name" value="BIOFILM ARCHITECTURE MAINTENANCE PROTEIN MBAA"/>
    <property type="match status" value="1"/>
</dbReference>
<dbReference type="InterPro" id="IPR052155">
    <property type="entry name" value="Biofilm_reg_signaling"/>
</dbReference>
<dbReference type="NCBIfam" id="TIGR00254">
    <property type="entry name" value="GGDEF"/>
    <property type="match status" value="1"/>
</dbReference>
<accession>E0S1J1</accession>
<sequence length="853" mass="97515">MGINGKTTAEFEQYIIDNLDIALKEEWIKAYHQPLIRAASGKVSDEEAFAKWEDPKYGTFSASEFVPILERKKLTYKLDLYMAERILKKIKSQGEHGLYMVPESINIAKTDFDRCDMVTEIAKRIDASGLSRDKLSVELSERTISSDVDFMKTQIERFHNEGIKVWMDDYGSGYSSLLLLLQIRFDLLKVDKAFVDQIEHSEKGRIILTELVKTALSLGMDTVAEGVETRAQSEFLREIGCTKLQGYFYTPALSLADIIERNEKGIQIGFENPAEVDYFEQLGKVNLYDLSISTNDDYSQDTYFDTMPMVIFSIDDVCAKFIRGNKTFREFIENNYKHLLEIDRFMFENFKPGSGYYSFNAVRQCAADGKRVIIDDRLKDGRSIQLLIRRIAVNPVTHSAAVAICILSVSNYNSEENLTYNYVARILSQDYIRLYFVDMDTENYTAYFSDGPNRDIKIDRRGSNFFNFTNDDFDLNMLPEDKEQLIKSFTKENVAHGIKNNEIFSVVTRVIFDEKPIFVSIKAVKVHGNGNNIIVGISDADAQIKDREALEKAREERLIYSRIGALNGDFVYIYTIDPKTMHFIKYNPSDNNSDMNLPAEGDDFFNTVYKRIPVGIYHEDVAAYQAAFTKENVFRQIKNTGIFEHHHRLNFNGKPVYVVMKATIVHEDDSDLLIIGIINVDERVKKELEYAKSLDAAENKAVIDDLTGIKNKTAYSEAERKINEQIANKEMSPFAIAVFDINDLKQVNDTLGHQAGDTLIQNGCAMICQHFKHSPVFRVGGDEFVAILKGYDYNNVVRLMDNFYKHNLENKAKGEVVVAAGMSKYDNDKAVATIFKRADEQMYANKKKLKKSE</sequence>
<dbReference type="PROSITE" id="PS50883">
    <property type="entry name" value="EAL"/>
    <property type="match status" value="1"/>
</dbReference>
<dbReference type="Gene3D" id="3.30.70.270">
    <property type="match status" value="1"/>
</dbReference>
<dbReference type="Pfam" id="PF00563">
    <property type="entry name" value="EAL"/>
    <property type="match status" value="1"/>
</dbReference>
<dbReference type="AlphaFoldDB" id="E0S1J1"/>
<dbReference type="InterPro" id="IPR000160">
    <property type="entry name" value="GGDEF_dom"/>
</dbReference>
<dbReference type="PROSITE" id="PS50887">
    <property type="entry name" value="GGDEF"/>
    <property type="match status" value="1"/>
</dbReference>
<dbReference type="KEGG" id="bpb:bpr_I0924"/>
<evidence type="ECO:0000259" key="2">
    <source>
        <dbReference type="PROSITE" id="PS50887"/>
    </source>
</evidence>
<dbReference type="SMART" id="SM00267">
    <property type="entry name" value="GGDEF"/>
    <property type="match status" value="1"/>
</dbReference>
<evidence type="ECO:0000313" key="3">
    <source>
        <dbReference type="EMBL" id="ADL33666.1"/>
    </source>
</evidence>
<dbReference type="SMART" id="SM00052">
    <property type="entry name" value="EAL"/>
    <property type="match status" value="1"/>
</dbReference>
<dbReference type="Pfam" id="PF00990">
    <property type="entry name" value="GGDEF"/>
    <property type="match status" value="1"/>
</dbReference>
<dbReference type="InterPro" id="IPR001633">
    <property type="entry name" value="EAL_dom"/>
</dbReference>
<dbReference type="CDD" id="cd01948">
    <property type="entry name" value="EAL"/>
    <property type="match status" value="1"/>
</dbReference>
<dbReference type="PANTHER" id="PTHR44757">
    <property type="entry name" value="DIGUANYLATE CYCLASE DGCP"/>
    <property type="match status" value="1"/>
</dbReference>
<feature type="domain" description="EAL" evidence="1">
    <location>
        <begin position="12"/>
        <end position="266"/>
    </location>
</feature>
<evidence type="ECO:0000259" key="1">
    <source>
        <dbReference type="PROSITE" id="PS50883"/>
    </source>
</evidence>
<dbReference type="SUPFAM" id="SSF141868">
    <property type="entry name" value="EAL domain-like"/>
    <property type="match status" value="1"/>
</dbReference>
<dbReference type="InterPro" id="IPR035919">
    <property type="entry name" value="EAL_sf"/>
</dbReference>
<dbReference type="EMBL" id="CP001810">
    <property type="protein sequence ID" value="ADL33666.1"/>
    <property type="molecule type" value="Genomic_DNA"/>
</dbReference>
<dbReference type="RefSeq" id="WP_013280322.1">
    <property type="nucleotide sequence ID" value="NC_014387.1"/>
</dbReference>
<name>E0S1J1_BUTPB</name>
<keyword evidence="4" id="KW-1185">Reference proteome</keyword>
<dbReference type="eggNOG" id="COG2199">
    <property type="taxonomic scope" value="Bacteria"/>
</dbReference>
<gene>
    <name evidence="3" type="ordered locus">bpr_I0924</name>
</gene>
<dbReference type="InterPro" id="IPR043128">
    <property type="entry name" value="Rev_trsase/Diguanyl_cyclase"/>
</dbReference>
<dbReference type="SUPFAM" id="SSF55073">
    <property type="entry name" value="Nucleotide cyclase"/>
    <property type="match status" value="1"/>
</dbReference>
<dbReference type="eggNOG" id="COG2200">
    <property type="taxonomic scope" value="Bacteria"/>
</dbReference>
<organism evidence="3 4">
    <name type="scientific">Butyrivibrio proteoclasticus (strain ATCC 51982 / DSM 14932 / B316)</name>
    <name type="common">Clostridium proteoclasticum</name>
    <dbReference type="NCBI Taxonomy" id="515622"/>
    <lineage>
        <taxon>Bacteria</taxon>
        <taxon>Bacillati</taxon>
        <taxon>Bacillota</taxon>
        <taxon>Clostridia</taxon>
        <taxon>Lachnospirales</taxon>
        <taxon>Lachnospiraceae</taxon>
        <taxon>Butyrivibrio</taxon>
    </lineage>
</organism>